<dbReference type="InterPro" id="IPR016039">
    <property type="entry name" value="Thiolase-like"/>
</dbReference>
<feature type="domain" description="Ketosynthase family 3 (KS3)" evidence="5">
    <location>
        <begin position="262"/>
        <end position="699"/>
    </location>
</feature>
<dbReference type="InterPro" id="IPR014031">
    <property type="entry name" value="Ketoacyl_synth_C"/>
</dbReference>
<sequence>MTEVEGLRVQGFFIVDLGLEHKEELLAKARRDAADFETSGPHRLFRPSELVFEGLLGEEGSARIAHLQGPDDDEEIAGEGLRALDKELTDLAVAAGPFFKRALGFDVTSRSGGLLHETGPLEGVIAPLTEGQASCWLETFAFGKVMCIICIGPGSGTLELRPYDDKASEAYKMDLSPGTVVVVRSDCLSVKHLCRTRTLLLSCHLLVPGGNCDVRTLTPCAKRLNDWIGERLQVLKDLETTDKRADIPRHLQLLMNRQCFKGQYMAVRGMSSRASPSLGTDDWFGRSAQGLDGVIQVPLMRWEMDHMYDPDPDCWQWSKTFARHMSMVDGIEMFDNKMFGISVAESKIMDPQQRVVLEVGYEALFSAGYKKGRIMNSLGGMYLGYGTAAPDWQNVQRTGDGGAESSFGATSGSASITANRFSFCLGMKGPSVAVDAEDASGLLTMHMGCEALQARGRNQPSEFSVVGAIKLHLSPHFWPQRQAAGWLSGPGRCFTFDASADGFVHGDAAVNMVVKPLTEMVDGAVVIREGEPFLAAVCGSAVRHAGRTASMSAPDGPTEQEVISAAVYAAGLSGFDIDSAECYGAASALADPVEVSSCSRVLRLADDDEEPLFMLAGKSVSGNAFHAGGAVSMLRVILAAAAGYTSPNCHLRLANPHIDTCELPLAFPSEVVQHRMPSSFATSMARGYGGTHTCVVTLGEASAANLEPPEAPKRDALVFWPGGAGPVPEGSMPRRGFYIAGTFSQWSPEPMQPEASDVFGYTLTLGENRWEQFQIWLDGDAKLCLFPENHKAPGKTSVLGPASSSRNCWMLDTRLKDVQKMDQVPTADVQAGTQFRVRLRIAGKWRMVEWEKLGPADEASMSEVQRPATYFVSADWNGWGLEPMVHDAIQGVFTLDAHLIRPGGEFQMVRNRDWEQVMYPMSSLDRQSPDDGVGGPDSESAGRSWHFHGAARDTFRILLRRSTDGPVDRKEVSFSRTGDRPFNEEQLAQLSRARYTAFGTWDGGERLRELRWTGSCHQFYIVLGETGRESFQLLQDFDWNKIVHPSEANAHQGIRYTIQGPGPGDGRSQGLNWTIGMEGYEKAGTAFEVQVYSQANLVTNVRWQQVEDVTGSVLRKAAEDGLLFGAPFQL</sequence>
<dbReference type="AlphaFoldDB" id="A0A813L2Z2"/>
<dbReference type="PANTHER" id="PTHR43775">
    <property type="entry name" value="FATTY ACID SYNTHASE"/>
    <property type="match status" value="1"/>
</dbReference>
<protein>
    <recommendedName>
        <fullName evidence="5">Ketosynthase family 3 (KS3) domain-containing protein</fullName>
    </recommendedName>
</protein>
<dbReference type="GO" id="GO:0006633">
    <property type="term" value="P:fatty acid biosynthetic process"/>
    <property type="evidence" value="ECO:0007669"/>
    <property type="project" value="TreeGrafter"/>
</dbReference>
<evidence type="ECO:0000313" key="7">
    <source>
        <dbReference type="Proteomes" id="UP000626109"/>
    </source>
</evidence>
<evidence type="ECO:0000256" key="2">
    <source>
        <dbReference type="ARBA" id="ARBA00022553"/>
    </source>
</evidence>
<proteinExistence type="inferred from homology"/>
<dbReference type="GO" id="GO:0004312">
    <property type="term" value="F:fatty acid synthase activity"/>
    <property type="evidence" value="ECO:0007669"/>
    <property type="project" value="TreeGrafter"/>
</dbReference>
<dbReference type="EMBL" id="CAJNNW010032595">
    <property type="protein sequence ID" value="CAE8714194.1"/>
    <property type="molecule type" value="Genomic_DNA"/>
</dbReference>
<dbReference type="PANTHER" id="PTHR43775:SF37">
    <property type="entry name" value="SI:DKEY-61P9.11"/>
    <property type="match status" value="1"/>
</dbReference>
<dbReference type="InterPro" id="IPR030834">
    <property type="entry name" value="PKS_assoc_dom"/>
</dbReference>
<dbReference type="Proteomes" id="UP000626109">
    <property type="component" value="Unassembled WGS sequence"/>
</dbReference>
<dbReference type="CDD" id="cd00833">
    <property type="entry name" value="PKS"/>
    <property type="match status" value="1"/>
</dbReference>
<dbReference type="NCBIfam" id="TIGR04556">
    <property type="entry name" value="PKS_assoc"/>
    <property type="match status" value="1"/>
</dbReference>
<evidence type="ECO:0000259" key="5">
    <source>
        <dbReference type="PROSITE" id="PS52004"/>
    </source>
</evidence>
<dbReference type="InterPro" id="IPR050091">
    <property type="entry name" value="PKS_NRPS_Biosynth_Enz"/>
</dbReference>
<dbReference type="SMART" id="SM00825">
    <property type="entry name" value="PKS_KS"/>
    <property type="match status" value="1"/>
</dbReference>
<accession>A0A813L2Z2</accession>
<dbReference type="InterPro" id="IPR020841">
    <property type="entry name" value="PKS_Beta-ketoAc_synthase_dom"/>
</dbReference>
<comment type="similarity">
    <text evidence="3">Belongs to the thiolase-like superfamily. Beta-ketoacyl-ACP synthases family.</text>
</comment>
<name>A0A813L2Z2_POLGL</name>
<keyword evidence="2" id="KW-0597">Phosphoprotein</keyword>
<evidence type="ECO:0000313" key="6">
    <source>
        <dbReference type="EMBL" id="CAE8714194.1"/>
    </source>
</evidence>
<evidence type="ECO:0000256" key="1">
    <source>
        <dbReference type="ARBA" id="ARBA00022450"/>
    </source>
</evidence>
<evidence type="ECO:0000256" key="3">
    <source>
        <dbReference type="RuleBase" id="RU003694"/>
    </source>
</evidence>
<dbReference type="PROSITE" id="PS52004">
    <property type="entry name" value="KS3_2"/>
    <property type="match status" value="1"/>
</dbReference>
<keyword evidence="1" id="KW-0596">Phosphopantetheine</keyword>
<dbReference type="Pfam" id="PF00109">
    <property type="entry name" value="ketoacyl-synt"/>
    <property type="match status" value="1"/>
</dbReference>
<dbReference type="InterPro" id="IPR014030">
    <property type="entry name" value="Ketoacyl_synth_N"/>
</dbReference>
<reference evidence="6" key="1">
    <citation type="submission" date="2021-02" db="EMBL/GenBank/DDBJ databases">
        <authorList>
            <person name="Dougan E. K."/>
            <person name="Rhodes N."/>
            <person name="Thang M."/>
            <person name="Chan C."/>
        </authorList>
    </citation>
    <scope>NUCLEOTIDE SEQUENCE</scope>
</reference>
<organism evidence="6 7">
    <name type="scientific">Polarella glacialis</name>
    <name type="common">Dinoflagellate</name>
    <dbReference type="NCBI Taxonomy" id="89957"/>
    <lineage>
        <taxon>Eukaryota</taxon>
        <taxon>Sar</taxon>
        <taxon>Alveolata</taxon>
        <taxon>Dinophyceae</taxon>
        <taxon>Suessiales</taxon>
        <taxon>Suessiaceae</taxon>
        <taxon>Polarella</taxon>
    </lineage>
</organism>
<comment type="caution">
    <text evidence="6">The sequence shown here is derived from an EMBL/GenBank/DDBJ whole genome shotgun (WGS) entry which is preliminary data.</text>
</comment>
<feature type="region of interest" description="Disordered" evidence="4">
    <location>
        <begin position="923"/>
        <end position="943"/>
    </location>
</feature>
<evidence type="ECO:0000256" key="4">
    <source>
        <dbReference type="SAM" id="MobiDB-lite"/>
    </source>
</evidence>
<dbReference type="Pfam" id="PF02801">
    <property type="entry name" value="Ketoacyl-synt_C"/>
    <property type="match status" value="1"/>
</dbReference>
<keyword evidence="3" id="KW-0808">Transferase</keyword>
<dbReference type="Gene3D" id="3.40.47.10">
    <property type="match status" value="1"/>
</dbReference>
<gene>
    <name evidence="6" type="ORF">PGLA2088_LOCUS37870</name>
</gene>
<dbReference type="SUPFAM" id="SSF53901">
    <property type="entry name" value="Thiolase-like"/>
    <property type="match status" value="2"/>
</dbReference>